<feature type="domain" description="p-hydroxybenzoic acid efflux pump subunit AaeA-like beta-barrel" evidence="11">
    <location>
        <begin position="253"/>
        <end position="344"/>
    </location>
</feature>
<dbReference type="FunFam" id="2.40.30.170:FF:000003">
    <property type="entry name" value="Multidrug resistance protein A"/>
    <property type="match status" value="1"/>
</dbReference>
<sequence length="390" mass="42628">MSASAETLEPQQPAGKKRQRKFWLLLLTVIFVVIGVAYLVYWFLVLRHHQDTDDAYVAGNQVQIMAQVSGSVNSVTFDNTDFVRKGDVLLTLDPTDAEQAFERARTALANSVRQTRQLVINGKQYQANIALRKSDLSKAENDLKRRVVLGNADAIGREELQHARDAVDNAKAALEVAVQQYNANQAMVLDTPLDKQPAILQAAAQMRDAWMALQRTRVVSPITGFVSRRSVQVGAQISPGTPLMAVVPPDHIWVDANFKETQIANMRIGQPATVVSDVYGNDVVFKGKVVGIDMGTGSAFSLLPAQNATGNWIKVVQRLPVRIELDPQQVAEHPLRIGLSTLVTVDTANQDGLVLANAVREKPLYETSALTLDLAPVNQMIADVIHANAG</sequence>
<dbReference type="SUPFAM" id="SSF111369">
    <property type="entry name" value="HlyD-like secretion proteins"/>
    <property type="match status" value="2"/>
</dbReference>
<protein>
    <submittedName>
        <fullName evidence="12">Membrane fusion protein (Multidrug efflux system)</fullName>
    </submittedName>
</protein>
<comment type="similarity">
    <text evidence="2">Belongs to the membrane fusion protein (MFP) (TC 8.A.1) family.</text>
</comment>
<evidence type="ECO:0000256" key="7">
    <source>
        <dbReference type="ARBA" id="ARBA00022989"/>
    </source>
</evidence>
<evidence type="ECO:0000256" key="4">
    <source>
        <dbReference type="ARBA" id="ARBA00022475"/>
    </source>
</evidence>
<dbReference type="GO" id="GO:0042910">
    <property type="term" value="F:xenobiotic transmembrane transporter activity"/>
    <property type="evidence" value="ECO:0007669"/>
    <property type="project" value="InterPro"/>
</dbReference>
<dbReference type="AlphaFoldDB" id="A0A542CZ60"/>
<keyword evidence="3" id="KW-0813">Transport</keyword>
<evidence type="ECO:0000256" key="3">
    <source>
        <dbReference type="ARBA" id="ARBA00022448"/>
    </source>
</evidence>
<evidence type="ECO:0000259" key="11">
    <source>
        <dbReference type="Pfam" id="PF25963"/>
    </source>
</evidence>
<dbReference type="GO" id="GO:0046677">
    <property type="term" value="P:response to antibiotic"/>
    <property type="evidence" value="ECO:0007669"/>
    <property type="project" value="UniProtKB-ARBA"/>
</dbReference>
<dbReference type="PANTHER" id="PTHR30386">
    <property type="entry name" value="MEMBRANE FUSION SUBUNIT OF EMRAB-TOLC MULTIDRUG EFFLUX PUMP"/>
    <property type="match status" value="1"/>
</dbReference>
<evidence type="ECO:0000256" key="9">
    <source>
        <dbReference type="SAM" id="Phobius"/>
    </source>
</evidence>
<dbReference type="InterPro" id="IPR005694">
    <property type="entry name" value="MFP_proteobact"/>
</dbReference>
<dbReference type="OrthoDB" id="9811754at2"/>
<accession>A0A542CZ60</accession>
<keyword evidence="5" id="KW-0997">Cell inner membrane</keyword>
<dbReference type="GO" id="GO:1990961">
    <property type="term" value="P:xenobiotic detoxification by transmembrane export across the plasma membrane"/>
    <property type="evidence" value="ECO:0007669"/>
    <property type="project" value="InterPro"/>
</dbReference>
<dbReference type="Pfam" id="PF25885">
    <property type="entry name" value="HH_EMRA"/>
    <property type="match status" value="1"/>
</dbReference>
<dbReference type="PANTHER" id="PTHR30386:SF19">
    <property type="entry name" value="MULTIDRUG EXPORT PROTEIN EMRA-RELATED"/>
    <property type="match status" value="1"/>
</dbReference>
<dbReference type="NCBIfam" id="NF011715">
    <property type="entry name" value="PRK15136.1"/>
    <property type="match status" value="1"/>
</dbReference>
<comment type="caution">
    <text evidence="12">The sequence shown here is derived from an EMBL/GenBank/DDBJ whole genome shotgun (WGS) entry which is preliminary data.</text>
</comment>
<dbReference type="InterPro" id="IPR058633">
    <property type="entry name" value="EmrA/FarA_HH"/>
</dbReference>
<evidence type="ECO:0000256" key="6">
    <source>
        <dbReference type="ARBA" id="ARBA00022692"/>
    </source>
</evidence>
<dbReference type="GO" id="GO:0005886">
    <property type="term" value="C:plasma membrane"/>
    <property type="evidence" value="ECO:0007669"/>
    <property type="project" value="UniProtKB-SubCell"/>
</dbReference>
<evidence type="ECO:0000313" key="12">
    <source>
        <dbReference type="EMBL" id="TVZ70606.1"/>
    </source>
</evidence>
<reference evidence="12" key="1">
    <citation type="submission" date="2019-06" db="EMBL/GenBank/DDBJ databases">
        <authorList>
            <person name="Deangelis K."/>
            <person name="Huntemann M."/>
            <person name="Clum A."/>
            <person name="Pillay M."/>
            <person name="Palaniappan K."/>
            <person name="Varghese N."/>
            <person name="Mikhailova N."/>
            <person name="Stamatis D."/>
            <person name="Reddy T."/>
            <person name="Daum C."/>
            <person name="Shapiro N."/>
            <person name="Ivanova N."/>
            <person name="Kyrpides N."/>
            <person name="Woyke T."/>
        </authorList>
    </citation>
    <scope>NUCLEOTIDE SEQUENCE [LARGE SCALE GENOMIC DNA]</scope>
    <source>
        <strain evidence="12">128R</strain>
    </source>
</reference>
<gene>
    <name evidence="12" type="ORF">FHU10_3192</name>
</gene>
<dbReference type="InterPro" id="IPR058634">
    <property type="entry name" value="AaeA-lik-b-barrel"/>
</dbReference>
<reference evidence="12" key="2">
    <citation type="submission" date="2019-08" db="EMBL/GenBank/DDBJ databases">
        <title>Investigation of anaerobic lignin degradation for improved lignocellulosic biofuels.</title>
        <authorList>
            <person name="Deangelis K.PhD."/>
        </authorList>
    </citation>
    <scope>NUCLEOTIDE SEQUENCE [LARGE SCALE GENOMIC DNA]</scope>
    <source>
        <strain evidence="12">128R</strain>
    </source>
</reference>
<dbReference type="GO" id="GO:0015721">
    <property type="term" value="P:bile acid and bile salt transport"/>
    <property type="evidence" value="ECO:0007669"/>
    <property type="project" value="UniProtKB-ARBA"/>
</dbReference>
<proteinExistence type="inferred from homology"/>
<evidence type="ECO:0000256" key="2">
    <source>
        <dbReference type="ARBA" id="ARBA00009477"/>
    </source>
</evidence>
<evidence type="ECO:0000256" key="5">
    <source>
        <dbReference type="ARBA" id="ARBA00022519"/>
    </source>
</evidence>
<feature type="domain" description="Multidrug export protein EmrA/FarA alpha-helical hairpin" evidence="10">
    <location>
        <begin position="95"/>
        <end position="216"/>
    </location>
</feature>
<dbReference type="EMBL" id="VISQ01000001">
    <property type="protein sequence ID" value="TVZ70606.1"/>
    <property type="molecule type" value="Genomic_DNA"/>
</dbReference>
<dbReference type="Gene3D" id="2.40.30.170">
    <property type="match status" value="1"/>
</dbReference>
<dbReference type="Gene3D" id="2.40.50.100">
    <property type="match status" value="1"/>
</dbReference>
<evidence type="ECO:0000256" key="8">
    <source>
        <dbReference type="ARBA" id="ARBA00023136"/>
    </source>
</evidence>
<dbReference type="Pfam" id="PF25963">
    <property type="entry name" value="Beta-barrel_AAEA"/>
    <property type="match status" value="1"/>
</dbReference>
<dbReference type="NCBIfam" id="TIGR00998">
    <property type="entry name" value="8a0101"/>
    <property type="match status" value="1"/>
</dbReference>
<feature type="transmembrane region" description="Helical" evidence="9">
    <location>
        <begin position="22"/>
        <end position="44"/>
    </location>
</feature>
<name>A0A542CZ60_SERFO</name>
<keyword evidence="7 9" id="KW-1133">Transmembrane helix</keyword>
<evidence type="ECO:0000259" key="10">
    <source>
        <dbReference type="Pfam" id="PF25885"/>
    </source>
</evidence>
<keyword evidence="8 9" id="KW-0472">Membrane</keyword>
<keyword evidence="6 9" id="KW-0812">Transmembrane</keyword>
<dbReference type="InterPro" id="IPR050739">
    <property type="entry name" value="MFP"/>
</dbReference>
<evidence type="ECO:0000256" key="1">
    <source>
        <dbReference type="ARBA" id="ARBA00004383"/>
    </source>
</evidence>
<comment type="subcellular location">
    <subcellularLocation>
        <location evidence="1">Cell inner membrane</location>
        <topology evidence="1">Single-pass membrane protein</topology>
        <orientation evidence="1">Periplasmic side</orientation>
    </subcellularLocation>
</comment>
<keyword evidence="4" id="KW-1003">Cell membrane</keyword>
<organism evidence="12">
    <name type="scientific">Serratia fonticola</name>
    <dbReference type="NCBI Taxonomy" id="47917"/>
    <lineage>
        <taxon>Bacteria</taxon>
        <taxon>Pseudomonadati</taxon>
        <taxon>Pseudomonadota</taxon>
        <taxon>Gammaproteobacteria</taxon>
        <taxon>Enterobacterales</taxon>
        <taxon>Yersiniaceae</taxon>
        <taxon>Serratia</taxon>
    </lineage>
</organism>